<dbReference type="Proteomes" id="UP000183832">
    <property type="component" value="Unassembled WGS sequence"/>
</dbReference>
<sequence length="68" mass="8046">MFCDSINDNKCDHKRITRKKLLIAFEYLTFPFIKFSDLSNKKIKLLCAYLFQTNTFYLDTTFAATTFS</sequence>
<proteinExistence type="predicted"/>
<reference evidence="1 2" key="1">
    <citation type="submission" date="2015-04" db="EMBL/GenBank/DDBJ databases">
        <authorList>
            <person name="Syromyatnikov M.Y."/>
            <person name="Popov V.N."/>
        </authorList>
    </citation>
    <scope>NUCLEOTIDE SEQUENCE [LARGE SCALE GENOMIC DNA]</scope>
</reference>
<gene>
    <name evidence="1" type="ORF">CLUMA_CG013353</name>
</gene>
<evidence type="ECO:0000313" key="2">
    <source>
        <dbReference type="Proteomes" id="UP000183832"/>
    </source>
</evidence>
<protein>
    <submittedName>
        <fullName evidence="1">CLUMA_CG013353, isoform B</fullName>
    </submittedName>
</protein>
<organism evidence="1 2">
    <name type="scientific">Clunio marinus</name>
    <dbReference type="NCBI Taxonomy" id="568069"/>
    <lineage>
        <taxon>Eukaryota</taxon>
        <taxon>Metazoa</taxon>
        <taxon>Ecdysozoa</taxon>
        <taxon>Arthropoda</taxon>
        <taxon>Hexapoda</taxon>
        <taxon>Insecta</taxon>
        <taxon>Pterygota</taxon>
        <taxon>Neoptera</taxon>
        <taxon>Endopterygota</taxon>
        <taxon>Diptera</taxon>
        <taxon>Nematocera</taxon>
        <taxon>Chironomoidea</taxon>
        <taxon>Chironomidae</taxon>
        <taxon>Clunio</taxon>
    </lineage>
</organism>
<keyword evidence="2" id="KW-1185">Reference proteome</keyword>
<dbReference type="EMBL" id="CVRI01000054">
    <property type="protein sequence ID" value="CRL00070.1"/>
    <property type="molecule type" value="Genomic_DNA"/>
</dbReference>
<dbReference type="OrthoDB" id="8068875at2759"/>
<name>A0A1J1ILX4_9DIPT</name>
<accession>A0A1J1ILX4</accession>
<evidence type="ECO:0000313" key="1">
    <source>
        <dbReference type="EMBL" id="CRL00070.1"/>
    </source>
</evidence>
<dbReference type="AlphaFoldDB" id="A0A1J1ILX4"/>